<accession>X0TH89</accession>
<reference evidence="1" key="1">
    <citation type="journal article" date="2014" name="Front. Microbiol.">
        <title>High frequency of phylogenetically diverse reductive dehalogenase-homologous genes in deep subseafloor sedimentary metagenomes.</title>
        <authorList>
            <person name="Kawai M."/>
            <person name="Futagami T."/>
            <person name="Toyoda A."/>
            <person name="Takaki Y."/>
            <person name="Nishi S."/>
            <person name="Hori S."/>
            <person name="Arai W."/>
            <person name="Tsubouchi T."/>
            <person name="Morono Y."/>
            <person name="Uchiyama I."/>
            <person name="Ito T."/>
            <person name="Fujiyama A."/>
            <person name="Inagaki F."/>
            <person name="Takami H."/>
        </authorList>
    </citation>
    <scope>NUCLEOTIDE SEQUENCE</scope>
    <source>
        <strain evidence="1">Expedition CK06-06</strain>
    </source>
</reference>
<gene>
    <name evidence="1" type="ORF">S01H1_30831</name>
</gene>
<comment type="caution">
    <text evidence="1">The sequence shown here is derived from an EMBL/GenBank/DDBJ whole genome shotgun (WGS) entry which is preliminary data.</text>
</comment>
<protein>
    <submittedName>
        <fullName evidence="1">Uncharacterized protein</fullName>
    </submittedName>
</protein>
<organism evidence="1">
    <name type="scientific">marine sediment metagenome</name>
    <dbReference type="NCBI Taxonomy" id="412755"/>
    <lineage>
        <taxon>unclassified sequences</taxon>
        <taxon>metagenomes</taxon>
        <taxon>ecological metagenomes</taxon>
    </lineage>
</organism>
<name>X0TH89_9ZZZZ</name>
<evidence type="ECO:0000313" key="1">
    <source>
        <dbReference type="EMBL" id="GAF86656.1"/>
    </source>
</evidence>
<proteinExistence type="predicted"/>
<sequence>MIGLSDSYQIYMVLWTGQALNFYLTVQNTMPGKWAGRYAGVS</sequence>
<dbReference type="AlphaFoldDB" id="X0TH89"/>
<feature type="non-terminal residue" evidence="1">
    <location>
        <position position="42"/>
    </location>
</feature>
<dbReference type="EMBL" id="BARS01018995">
    <property type="protein sequence ID" value="GAF86656.1"/>
    <property type="molecule type" value="Genomic_DNA"/>
</dbReference>